<name>A0A4U5M7F5_STECR</name>
<feature type="compositionally biased region" description="Polar residues" evidence="1">
    <location>
        <begin position="49"/>
        <end position="58"/>
    </location>
</feature>
<evidence type="ECO:0000313" key="2">
    <source>
        <dbReference type="EMBL" id="TKR64836.1"/>
    </source>
</evidence>
<evidence type="ECO:0000256" key="1">
    <source>
        <dbReference type="SAM" id="MobiDB-lite"/>
    </source>
</evidence>
<dbReference type="EMBL" id="AZBU02000009">
    <property type="protein sequence ID" value="TKR64836.1"/>
    <property type="molecule type" value="Genomic_DNA"/>
</dbReference>
<reference evidence="2 3" key="2">
    <citation type="journal article" date="2019" name="G3 (Bethesda)">
        <title>Hybrid Assembly of the Genome of the Entomopathogenic Nematode Steinernema carpocapsae Identifies the X-Chromosome.</title>
        <authorList>
            <person name="Serra L."/>
            <person name="Macchietto M."/>
            <person name="Macias-Munoz A."/>
            <person name="McGill C.J."/>
            <person name="Rodriguez I.M."/>
            <person name="Rodriguez B."/>
            <person name="Murad R."/>
            <person name="Mortazavi A."/>
        </authorList>
    </citation>
    <scope>NUCLEOTIDE SEQUENCE [LARGE SCALE GENOMIC DNA]</scope>
    <source>
        <strain evidence="2 3">ALL</strain>
    </source>
</reference>
<accession>A0A4U5M7F5</accession>
<dbReference type="Proteomes" id="UP000298663">
    <property type="component" value="Unassembled WGS sequence"/>
</dbReference>
<reference evidence="2 3" key="1">
    <citation type="journal article" date="2015" name="Genome Biol.">
        <title>Comparative genomics of Steinernema reveals deeply conserved gene regulatory networks.</title>
        <authorList>
            <person name="Dillman A.R."/>
            <person name="Macchietto M."/>
            <person name="Porter C.F."/>
            <person name="Rogers A."/>
            <person name="Williams B."/>
            <person name="Antoshechkin I."/>
            <person name="Lee M.M."/>
            <person name="Goodwin Z."/>
            <person name="Lu X."/>
            <person name="Lewis E.E."/>
            <person name="Goodrich-Blair H."/>
            <person name="Stock S.P."/>
            <person name="Adams B.J."/>
            <person name="Sternberg P.W."/>
            <person name="Mortazavi A."/>
        </authorList>
    </citation>
    <scope>NUCLEOTIDE SEQUENCE [LARGE SCALE GENOMIC DNA]</scope>
    <source>
        <strain evidence="2 3">ALL</strain>
    </source>
</reference>
<keyword evidence="3" id="KW-1185">Reference proteome</keyword>
<comment type="caution">
    <text evidence="2">The sequence shown here is derived from an EMBL/GenBank/DDBJ whole genome shotgun (WGS) entry which is preliminary data.</text>
</comment>
<organism evidence="2 3">
    <name type="scientific">Steinernema carpocapsae</name>
    <name type="common">Entomopathogenic nematode</name>
    <dbReference type="NCBI Taxonomy" id="34508"/>
    <lineage>
        <taxon>Eukaryota</taxon>
        <taxon>Metazoa</taxon>
        <taxon>Ecdysozoa</taxon>
        <taxon>Nematoda</taxon>
        <taxon>Chromadorea</taxon>
        <taxon>Rhabditida</taxon>
        <taxon>Tylenchina</taxon>
        <taxon>Panagrolaimomorpha</taxon>
        <taxon>Strongyloidoidea</taxon>
        <taxon>Steinernematidae</taxon>
        <taxon>Steinernema</taxon>
    </lineage>
</organism>
<gene>
    <name evidence="2" type="ORF">L596_025314</name>
</gene>
<dbReference type="AlphaFoldDB" id="A0A4U5M7F5"/>
<proteinExistence type="predicted"/>
<sequence>MMRCNRMQTFFKEPVIKCIEQASCYGYVTERHPRHPRVQGNRHDLQVRPNVSSDSHGSSAVDGLAFEAFVGQISY</sequence>
<evidence type="ECO:0000313" key="3">
    <source>
        <dbReference type="Proteomes" id="UP000298663"/>
    </source>
</evidence>
<protein>
    <submittedName>
        <fullName evidence="2">Uncharacterized protein</fullName>
    </submittedName>
</protein>
<feature type="region of interest" description="Disordered" evidence="1">
    <location>
        <begin position="35"/>
        <end position="59"/>
    </location>
</feature>